<sequence length="126" mass="14899">MWNRRFAQISTSDKEEEAPRKPSDESHPRRKRLKRMKLPEEEDEEQQQQQKQQQKNKNKSKNKLKEKEALQSSGEEDEDEEPPQEDAKTIGDSIRLSGKGRGRRSHYEAFEFDGNRYNLVSHLLGF</sequence>
<feature type="region of interest" description="Disordered" evidence="1">
    <location>
        <begin position="1"/>
        <end position="104"/>
    </location>
</feature>
<feature type="compositionally biased region" description="Basic and acidic residues" evidence="1">
    <location>
        <begin position="17"/>
        <end position="27"/>
    </location>
</feature>
<reference evidence="2" key="1">
    <citation type="submission" date="2018-02" db="EMBL/GenBank/DDBJ databases">
        <authorList>
            <person name="Cohen D.B."/>
            <person name="Kent A.D."/>
        </authorList>
    </citation>
    <scope>NUCLEOTIDE SEQUENCE</scope>
</reference>
<dbReference type="PANTHER" id="PTHR46871">
    <property type="entry name" value="BROMO-ADJACENT HOMOLOGY (BAH) DOMAIN-CONTAINING PROTEIN"/>
    <property type="match status" value="1"/>
</dbReference>
<accession>A0A2N9F6X7</accession>
<organism evidence="2">
    <name type="scientific">Fagus sylvatica</name>
    <name type="common">Beechnut</name>
    <dbReference type="NCBI Taxonomy" id="28930"/>
    <lineage>
        <taxon>Eukaryota</taxon>
        <taxon>Viridiplantae</taxon>
        <taxon>Streptophyta</taxon>
        <taxon>Embryophyta</taxon>
        <taxon>Tracheophyta</taxon>
        <taxon>Spermatophyta</taxon>
        <taxon>Magnoliopsida</taxon>
        <taxon>eudicotyledons</taxon>
        <taxon>Gunneridae</taxon>
        <taxon>Pentapetalae</taxon>
        <taxon>rosids</taxon>
        <taxon>fabids</taxon>
        <taxon>Fagales</taxon>
        <taxon>Fagaceae</taxon>
        <taxon>Fagus</taxon>
    </lineage>
</organism>
<dbReference type="PANTHER" id="PTHR46871:SF1">
    <property type="entry name" value="BROMO-ADJACENT HOMOLOGY (BAH) DOMAIN-CONTAINING PROTEIN"/>
    <property type="match status" value="1"/>
</dbReference>
<dbReference type="AlphaFoldDB" id="A0A2N9F6X7"/>
<proteinExistence type="predicted"/>
<gene>
    <name evidence="2" type="ORF">FSB_LOCUS10784</name>
</gene>
<feature type="compositionally biased region" description="Acidic residues" evidence="1">
    <location>
        <begin position="74"/>
        <end position="84"/>
    </location>
</feature>
<protein>
    <submittedName>
        <fullName evidence="2">Uncharacterized protein</fullName>
    </submittedName>
</protein>
<evidence type="ECO:0000256" key="1">
    <source>
        <dbReference type="SAM" id="MobiDB-lite"/>
    </source>
</evidence>
<evidence type="ECO:0000313" key="2">
    <source>
        <dbReference type="EMBL" id="SPC82902.1"/>
    </source>
</evidence>
<dbReference type="EMBL" id="OIVN01000607">
    <property type="protein sequence ID" value="SPC82902.1"/>
    <property type="molecule type" value="Genomic_DNA"/>
</dbReference>
<name>A0A2N9F6X7_FAGSY</name>